<dbReference type="InterPro" id="IPR003593">
    <property type="entry name" value="AAA+_ATPase"/>
</dbReference>
<dbReference type="InterPro" id="IPR003439">
    <property type="entry name" value="ABC_transporter-like_ATP-bd"/>
</dbReference>
<keyword evidence="4" id="KW-1003">Cell membrane</keyword>
<keyword evidence="5" id="KW-0997">Cell inner membrane</keyword>
<evidence type="ECO:0000256" key="9">
    <source>
        <dbReference type="ARBA" id="ARBA00023136"/>
    </source>
</evidence>
<dbReference type="PANTHER" id="PTHR43297">
    <property type="entry name" value="OLIGOPEPTIDE TRANSPORT ATP-BINDING PROTEIN APPD"/>
    <property type="match status" value="1"/>
</dbReference>
<dbReference type="GO" id="GO:0005524">
    <property type="term" value="F:ATP binding"/>
    <property type="evidence" value="ECO:0007669"/>
    <property type="project" value="UniProtKB-KW"/>
</dbReference>
<organism evidence="11 12">
    <name type="scientific">Nocardia camponoti</name>
    <dbReference type="NCBI Taxonomy" id="1616106"/>
    <lineage>
        <taxon>Bacteria</taxon>
        <taxon>Bacillati</taxon>
        <taxon>Actinomycetota</taxon>
        <taxon>Actinomycetes</taxon>
        <taxon>Mycobacteriales</taxon>
        <taxon>Nocardiaceae</taxon>
        <taxon>Nocardia</taxon>
    </lineage>
</organism>
<keyword evidence="8" id="KW-1278">Translocase</keyword>
<proteinExistence type="inferred from homology"/>
<evidence type="ECO:0000259" key="10">
    <source>
        <dbReference type="PROSITE" id="PS50893"/>
    </source>
</evidence>
<evidence type="ECO:0000256" key="1">
    <source>
        <dbReference type="ARBA" id="ARBA00004202"/>
    </source>
</evidence>
<dbReference type="InterPro" id="IPR017871">
    <property type="entry name" value="ABC_transporter-like_CS"/>
</dbReference>
<dbReference type="PANTHER" id="PTHR43297:SF14">
    <property type="entry name" value="ATPASE AAA-TYPE CORE DOMAIN-CONTAINING PROTEIN"/>
    <property type="match status" value="1"/>
</dbReference>
<comment type="similarity">
    <text evidence="2">Belongs to the ABC transporter superfamily.</text>
</comment>
<dbReference type="PROSITE" id="PS50893">
    <property type="entry name" value="ABC_TRANSPORTER_2"/>
    <property type="match status" value="2"/>
</dbReference>
<feature type="domain" description="ABC transporter" evidence="10">
    <location>
        <begin position="283"/>
        <end position="523"/>
    </location>
</feature>
<evidence type="ECO:0000256" key="7">
    <source>
        <dbReference type="ARBA" id="ARBA00022840"/>
    </source>
</evidence>
<dbReference type="GO" id="GO:0016887">
    <property type="term" value="F:ATP hydrolysis activity"/>
    <property type="evidence" value="ECO:0007669"/>
    <property type="project" value="InterPro"/>
</dbReference>
<keyword evidence="3" id="KW-0813">Transport</keyword>
<dbReference type="Gene3D" id="3.40.50.300">
    <property type="entry name" value="P-loop containing nucleotide triphosphate hydrolases"/>
    <property type="match status" value="2"/>
</dbReference>
<name>A0A917QRJ6_9NOCA</name>
<dbReference type="Pfam" id="PF08352">
    <property type="entry name" value="oligo_HPY"/>
    <property type="match status" value="2"/>
</dbReference>
<keyword evidence="6" id="KW-0547">Nucleotide-binding</keyword>
<evidence type="ECO:0000313" key="11">
    <source>
        <dbReference type="EMBL" id="GGK65056.1"/>
    </source>
</evidence>
<dbReference type="PROSITE" id="PS00211">
    <property type="entry name" value="ABC_TRANSPORTER_1"/>
    <property type="match status" value="2"/>
</dbReference>
<dbReference type="EMBL" id="BMMW01000004">
    <property type="protein sequence ID" value="GGK65056.1"/>
    <property type="molecule type" value="Genomic_DNA"/>
</dbReference>
<evidence type="ECO:0000313" key="12">
    <source>
        <dbReference type="Proteomes" id="UP000612956"/>
    </source>
</evidence>
<evidence type="ECO:0000256" key="2">
    <source>
        <dbReference type="ARBA" id="ARBA00005417"/>
    </source>
</evidence>
<dbReference type="CDD" id="cd03257">
    <property type="entry name" value="ABC_NikE_OppD_transporters"/>
    <property type="match status" value="2"/>
</dbReference>
<comment type="subcellular location">
    <subcellularLocation>
        <location evidence="1">Cell membrane</location>
        <topology evidence="1">Peripheral membrane protein</topology>
    </subcellularLocation>
</comment>
<dbReference type="Proteomes" id="UP000612956">
    <property type="component" value="Unassembled WGS sequence"/>
</dbReference>
<keyword evidence="12" id="KW-1185">Reference proteome</keyword>
<dbReference type="GO" id="GO:0005886">
    <property type="term" value="C:plasma membrane"/>
    <property type="evidence" value="ECO:0007669"/>
    <property type="project" value="UniProtKB-SubCell"/>
</dbReference>
<dbReference type="InterPro" id="IPR013563">
    <property type="entry name" value="Oligopep_ABC_C"/>
</dbReference>
<protein>
    <submittedName>
        <fullName evidence="11">Oligopeptide ABC transporter, ATP-binding protein</fullName>
    </submittedName>
</protein>
<dbReference type="RefSeq" id="WP_188830698.1">
    <property type="nucleotide sequence ID" value="NZ_BMMW01000004.1"/>
</dbReference>
<reference evidence="11" key="2">
    <citation type="submission" date="2020-09" db="EMBL/GenBank/DDBJ databases">
        <authorList>
            <person name="Sun Q."/>
            <person name="Zhou Y."/>
        </authorList>
    </citation>
    <scope>NUCLEOTIDE SEQUENCE</scope>
    <source>
        <strain evidence="11">CGMCC 4.7278</strain>
    </source>
</reference>
<evidence type="ECO:0000256" key="4">
    <source>
        <dbReference type="ARBA" id="ARBA00022475"/>
    </source>
</evidence>
<evidence type="ECO:0000256" key="3">
    <source>
        <dbReference type="ARBA" id="ARBA00022448"/>
    </source>
</evidence>
<dbReference type="AlphaFoldDB" id="A0A917QRJ6"/>
<dbReference type="Pfam" id="PF00005">
    <property type="entry name" value="ABC_tran"/>
    <property type="match status" value="2"/>
</dbReference>
<dbReference type="SUPFAM" id="SSF52540">
    <property type="entry name" value="P-loop containing nucleoside triphosphate hydrolases"/>
    <property type="match status" value="2"/>
</dbReference>
<evidence type="ECO:0000256" key="6">
    <source>
        <dbReference type="ARBA" id="ARBA00022741"/>
    </source>
</evidence>
<feature type="domain" description="ABC transporter" evidence="10">
    <location>
        <begin position="10"/>
        <end position="259"/>
    </location>
</feature>
<dbReference type="NCBIfam" id="NF007739">
    <property type="entry name" value="PRK10419.1"/>
    <property type="match status" value="2"/>
</dbReference>
<dbReference type="InterPro" id="IPR050388">
    <property type="entry name" value="ABC_Ni/Peptide_Import"/>
</dbReference>
<evidence type="ECO:0000256" key="8">
    <source>
        <dbReference type="ARBA" id="ARBA00022967"/>
    </source>
</evidence>
<dbReference type="InterPro" id="IPR027417">
    <property type="entry name" value="P-loop_NTPase"/>
</dbReference>
<accession>A0A917QRJ6</accession>
<dbReference type="SMART" id="SM00382">
    <property type="entry name" value="AAA"/>
    <property type="match status" value="2"/>
</dbReference>
<sequence length="538" mass="57023">MSSIADQPLLSVRNLTVRGPHGTLVRDVSFEVPRGEVLALVGESGAGKSMTTLAVLGLLAPGLSATGNIDFHPADGPPIDLLTLTPQELRRFRLESVGVVFQNPSSAFDPVHTVGAQIGEVLAARGLPRTQRMGRVTELLARVRLADPERVARSYPHQVSGGQLQRAMIAMALAHEPVLIIADEPTTALDALVQREILDLLRELRAETGSSTLLITHDMGVVADSADRVAVMLDGQIVEQGDVKAVLGQPKSDYTRTLVDAVARLDGTTVAGRREFGEAIVTVNAANVTYRGRPNVVALHDVSLTVPAGQMVAFVGESGAGKSTLGRVIAGLEPLTSGSASVAGVDLPVRRAAGRRALGAKVGIVFQNPALSLNPEHTVRRSVELPLRIHTDLSPAARVERVNELLAEVGLGPEFALRRPRELSGGQQQRVAIARALALDPDVLIADEPTSSLDARTQRDVLALLSRIRQHRGLSGIIITHDFSVAEAVADRIVVLRNGEVVEDGPTATVLRAPAHDYTRALIAAVPLVQVEGRIGVA</sequence>
<reference evidence="11" key="1">
    <citation type="journal article" date="2014" name="Int. J. Syst. Evol. Microbiol.">
        <title>Complete genome sequence of Corynebacterium casei LMG S-19264T (=DSM 44701T), isolated from a smear-ripened cheese.</title>
        <authorList>
            <consortium name="US DOE Joint Genome Institute (JGI-PGF)"/>
            <person name="Walter F."/>
            <person name="Albersmeier A."/>
            <person name="Kalinowski J."/>
            <person name="Ruckert C."/>
        </authorList>
    </citation>
    <scope>NUCLEOTIDE SEQUENCE</scope>
    <source>
        <strain evidence="11">CGMCC 4.7278</strain>
    </source>
</reference>
<dbReference type="GO" id="GO:0015833">
    <property type="term" value="P:peptide transport"/>
    <property type="evidence" value="ECO:0007669"/>
    <property type="project" value="InterPro"/>
</dbReference>
<gene>
    <name evidence="11" type="ORF">GCM10011591_41650</name>
</gene>
<keyword evidence="9" id="KW-0472">Membrane</keyword>
<keyword evidence="7 11" id="KW-0067">ATP-binding</keyword>
<comment type="caution">
    <text evidence="11">The sequence shown here is derived from an EMBL/GenBank/DDBJ whole genome shotgun (WGS) entry which is preliminary data.</text>
</comment>
<evidence type="ECO:0000256" key="5">
    <source>
        <dbReference type="ARBA" id="ARBA00022519"/>
    </source>
</evidence>